<keyword evidence="3" id="KW-1185">Reference proteome</keyword>
<comment type="caution">
    <text evidence="2">The sequence shown here is derived from an EMBL/GenBank/DDBJ whole genome shotgun (WGS) entry which is preliminary data.</text>
</comment>
<feature type="chain" id="PRO_5040432409" evidence="1">
    <location>
        <begin position="27"/>
        <end position="64"/>
    </location>
</feature>
<protein>
    <submittedName>
        <fullName evidence="2">Uncharacterized protein</fullName>
    </submittedName>
</protein>
<feature type="non-terminal residue" evidence="2">
    <location>
        <position position="64"/>
    </location>
</feature>
<organism evidence="2 3">
    <name type="scientific">Modicella reniformis</name>
    <dbReference type="NCBI Taxonomy" id="1440133"/>
    <lineage>
        <taxon>Eukaryota</taxon>
        <taxon>Fungi</taxon>
        <taxon>Fungi incertae sedis</taxon>
        <taxon>Mucoromycota</taxon>
        <taxon>Mortierellomycotina</taxon>
        <taxon>Mortierellomycetes</taxon>
        <taxon>Mortierellales</taxon>
        <taxon>Mortierellaceae</taxon>
        <taxon>Modicella</taxon>
    </lineage>
</organism>
<keyword evidence="1" id="KW-0732">Signal</keyword>
<feature type="signal peptide" evidence="1">
    <location>
        <begin position="1"/>
        <end position="26"/>
    </location>
</feature>
<evidence type="ECO:0000313" key="3">
    <source>
        <dbReference type="Proteomes" id="UP000749646"/>
    </source>
</evidence>
<dbReference type="PROSITE" id="PS51257">
    <property type="entry name" value="PROKAR_LIPOPROTEIN"/>
    <property type="match status" value="1"/>
</dbReference>
<proteinExistence type="predicted"/>
<gene>
    <name evidence="2" type="ORF">BGZ65_002855</name>
</gene>
<dbReference type="AlphaFoldDB" id="A0A9P6M9I8"/>
<name>A0A9P6M9I8_9FUNG</name>
<evidence type="ECO:0000256" key="1">
    <source>
        <dbReference type="SAM" id="SignalP"/>
    </source>
</evidence>
<dbReference type="EMBL" id="JAAAHW010003582">
    <property type="protein sequence ID" value="KAF9982445.1"/>
    <property type="molecule type" value="Genomic_DNA"/>
</dbReference>
<sequence length="64" mass="6600">MRLTIASFSAAAASALLLASCPKVAADPMVGGYLLINPRDGPAKLKALADNAANVPINRLFLSF</sequence>
<evidence type="ECO:0000313" key="2">
    <source>
        <dbReference type="EMBL" id="KAF9982445.1"/>
    </source>
</evidence>
<dbReference type="Proteomes" id="UP000749646">
    <property type="component" value="Unassembled WGS sequence"/>
</dbReference>
<accession>A0A9P6M9I8</accession>
<reference evidence="2" key="1">
    <citation type="journal article" date="2020" name="Fungal Divers.">
        <title>Resolving the Mortierellaceae phylogeny through synthesis of multi-gene phylogenetics and phylogenomics.</title>
        <authorList>
            <person name="Vandepol N."/>
            <person name="Liber J."/>
            <person name="Desiro A."/>
            <person name="Na H."/>
            <person name="Kennedy M."/>
            <person name="Barry K."/>
            <person name="Grigoriev I.V."/>
            <person name="Miller A.N."/>
            <person name="O'Donnell K."/>
            <person name="Stajich J.E."/>
            <person name="Bonito G."/>
        </authorList>
    </citation>
    <scope>NUCLEOTIDE SEQUENCE</scope>
    <source>
        <strain evidence="2">MES-2147</strain>
    </source>
</reference>